<proteinExistence type="predicted"/>
<keyword evidence="4" id="KW-1185">Reference proteome</keyword>
<dbReference type="Proteomes" id="UP000321192">
    <property type="component" value="Unassembled WGS sequence"/>
</dbReference>
<organism evidence="2 4">
    <name type="scientific">Thauera aminoaromatica</name>
    <dbReference type="NCBI Taxonomy" id="164330"/>
    <lineage>
        <taxon>Bacteria</taxon>
        <taxon>Pseudomonadati</taxon>
        <taxon>Pseudomonadota</taxon>
        <taxon>Betaproteobacteria</taxon>
        <taxon>Rhodocyclales</taxon>
        <taxon>Zoogloeaceae</taxon>
        <taxon>Thauera</taxon>
    </lineage>
</organism>
<dbReference type="STRING" id="85643.Tmz1t_1977"/>
<dbReference type="InterPro" id="IPR038696">
    <property type="entry name" value="IalB_sf"/>
</dbReference>
<dbReference type="HOGENOM" id="CLU_096085_3_1_4"/>
<dbReference type="eggNOG" id="COG5342">
    <property type="taxonomic scope" value="Bacteria"/>
</dbReference>
<dbReference type="OrthoDB" id="7565159at2"/>
<feature type="signal peptide" evidence="1">
    <location>
        <begin position="1"/>
        <end position="27"/>
    </location>
</feature>
<accession>A0A5C7SAA3</accession>
<dbReference type="EMBL" id="SSFD01000329">
    <property type="protein sequence ID" value="TXH79886.1"/>
    <property type="molecule type" value="Genomic_DNA"/>
</dbReference>
<evidence type="ECO:0000256" key="1">
    <source>
        <dbReference type="SAM" id="SignalP"/>
    </source>
</evidence>
<evidence type="ECO:0000313" key="5">
    <source>
        <dbReference type="Proteomes" id="UP000321192"/>
    </source>
</evidence>
<keyword evidence="1" id="KW-0732">Signal</keyword>
<dbReference type="EMBL" id="CP001281">
    <property type="protein sequence ID" value="ACK54728.1"/>
    <property type="molecule type" value="Genomic_DNA"/>
</dbReference>
<evidence type="ECO:0000313" key="3">
    <source>
        <dbReference type="EMBL" id="TXH79886.1"/>
    </source>
</evidence>
<gene>
    <name evidence="2" type="ordered locus">Tmz1t_1977</name>
    <name evidence="3" type="ORF">E6Q80_19595</name>
</gene>
<evidence type="ECO:0000313" key="4">
    <source>
        <dbReference type="Proteomes" id="UP000002186"/>
    </source>
</evidence>
<dbReference type="AlphaFoldDB" id="C4ZNX0"/>
<reference evidence="4" key="1">
    <citation type="submission" date="2009-05" db="EMBL/GenBank/DDBJ databases">
        <title>Complete sequence of chromosome of Thauera sp. MZ1T.</title>
        <authorList>
            <consortium name="US DOE Joint Genome Institute"/>
            <person name="Lucas S."/>
            <person name="Copeland A."/>
            <person name="Lapidus A."/>
            <person name="Glavina del Rio T."/>
            <person name="Dalin E."/>
            <person name="Tice H."/>
            <person name="Bruce D."/>
            <person name="Goodwin L."/>
            <person name="Pitluck S."/>
            <person name="Sims D."/>
            <person name="Brettin T."/>
            <person name="Detter J.C."/>
            <person name="Han C."/>
            <person name="Larimer F."/>
            <person name="Land M."/>
            <person name="Hauser L."/>
            <person name="Kyrpides N."/>
            <person name="Mikhailova N."/>
            <person name="Sayler G.S."/>
        </authorList>
    </citation>
    <scope>NUCLEOTIDE SEQUENCE [LARGE SCALE GENOMIC DNA]</scope>
    <source>
        <strain evidence="4">MZ1T</strain>
    </source>
</reference>
<sequence>MLKARAPRAIPLLLSLSLLLAPSMLRAQVAQGERFGDWVYECQALSGASKACALVQVHSFGEGDKRSVRFNISRPPQGGGVGMSVVVPLGIHLPNGIRGDVDGKNGFAMTPLTCVAQGCIATVPLDAGMIEALKAGRVLNLEFYGNAGRQQVKVAGSLKGITSGLRASGLD</sequence>
<feature type="chain" id="PRO_5042451298" evidence="1">
    <location>
        <begin position="28"/>
        <end position="171"/>
    </location>
</feature>
<dbReference type="Pfam" id="PF06776">
    <property type="entry name" value="IalB"/>
    <property type="match status" value="1"/>
</dbReference>
<dbReference type="Gene3D" id="2.60.40.1880">
    <property type="entry name" value="Invasion associated locus B (IalB) protein"/>
    <property type="match status" value="1"/>
</dbReference>
<name>C4ZNX0_THASP</name>
<dbReference type="Proteomes" id="UP000002186">
    <property type="component" value="Chromosome"/>
</dbReference>
<dbReference type="KEGG" id="tmz:Tmz1t_1977"/>
<evidence type="ECO:0000313" key="2">
    <source>
        <dbReference type="EMBL" id="ACK54728.1"/>
    </source>
</evidence>
<reference evidence="2 4" key="2">
    <citation type="journal article" date="2012" name="Stand. Genomic Sci.">
        <title>Complete genome sequence of Thauera aminoaromatica strain MZ1T.</title>
        <authorList>
            <person name="Jiang K."/>
            <person name="Sanseverino J."/>
            <person name="Chauhan A."/>
            <person name="Lucas S."/>
            <person name="Copeland A."/>
            <person name="Lapidus A."/>
            <person name="Del Rio T.G."/>
            <person name="Dalin E."/>
            <person name="Tice H."/>
            <person name="Bruce D."/>
            <person name="Goodwin L."/>
            <person name="Pitluck S."/>
            <person name="Sims D."/>
            <person name="Brettin T."/>
            <person name="Detter J.C."/>
            <person name="Han C."/>
            <person name="Chang Y.J."/>
            <person name="Larimer F."/>
            <person name="Land M."/>
            <person name="Hauser L."/>
            <person name="Kyrpides N.C."/>
            <person name="Mikhailova N."/>
            <person name="Moser S."/>
            <person name="Jegier P."/>
            <person name="Close D."/>
            <person name="Debruyn J.M."/>
            <person name="Wang Y."/>
            <person name="Layton A.C."/>
            <person name="Allen M.S."/>
            <person name="Sayler G.S."/>
        </authorList>
    </citation>
    <scope>NUCLEOTIDE SEQUENCE [LARGE SCALE GENOMIC DNA]</scope>
    <source>
        <strain evidence="2 4">MZ1T</strain>
    </source>
</reference>
<dbReference type="InterPro" id="IPR010642">
    <property type="entry name" value="Invasion_prot_B"/>
</dbReference>
<reference evidence="3 5" key="3">
    <citation type="submission" date="2018-09" db="EMBL/GenBank/DDBJ databases">
        <title>Metagenome Assembled Genomes from an Advanced Water Purification Facility.</title>
        <authorList>
            <person name="Stamps B.W."/>
            <person name="Spear J.R."/>
        </authorList>
    </citation>
    <scope>NUCLEOTIDE SEQUENCE [LARGE SCALE GENOMIC DNA]</scope>
    <source>
        <strain evidence="3">Bin_27_1</strain>
    </source>
</reference>
<accession>C4ZNX0</accession>
<dbReference type="RefSeq" id="WP_004300025.1">
    <property type="nucleotide sequence ID" value="NC_011662.2"/>
</dbReference>
<protein>
    <submittedName>
        <fullName evidence="2">Invasion associated locus B family protein</fullName>
    </submittedName>
</protein>